<sequence>LYHSTSDPSLYPRVTPQWASDHQLSGEKGRRRTSQFHESIYNTSGTIPPYTKVGRFLVKYSNHGCCSETAVGEFWDVCRGVTLVETPQHVLKPYQNFFVHKPSSDEDVTGKDVALPKASASYIY</sequence>
<reference evidence="1 2" key="1">
    <citation type="journal article" date="2019" name="Sci. Rep.">
        <title>Orb-weaving spider Araneus ventricosus genome elucidates the spidroin gene catalogue.</title>
        <authorList>
            <person name="Kono N."/>
            <person name="Nakamura H."/>
            <person name="Ohtoshi R."/>
            <person name="Moran D.A.P."/>
            <person name="Shinohara A."/>
            <person name="Yoshida Y."/>
            <person name="Fujiwara M."/>
            <person name="Mori M."/>
            <person name="Tomita M."/>
            <person name="Arakawa K."/>
        </authorList>
    </citation>
    <scope>NUCLEOTIDE SEQUENCE [LARGE SCALE GENOMIC DNA]</scope>
</reference>
<protein>
    <submittedName>
        <fullName evidence="1">Uncharacterized protein</fullName>
    </submittedName>
</protein>
<gene>
    <name evidence="1" type="ORF">AVEN_227735_1</name>
</gene>
<evidence type="ECO:0000313" key="2">
    <source>
        <dbReference type="Proteomes" id="UP000499080"/>
    </source>
</evidence>
<feature type="non-terminal residue" evidence="1">
    <location>
        <position position="1"/>
    </location>
</feature>
<keyword evidence="2" id="KW-1185">Reference proteome</keyword>
<dbReference type="AlphaFoldDB" id="A0A4Y2PWW5"/>
<dbReference type="Proteomes" id="UP000499080">
    <property type="component" value="Unassembled WGS sequence"/>
</dbReference>
<name>A0A4Y2PWW5_ARAVE</name>
<comment type="caution">
    <text evidence="1">The sequence shown here is derived from an EMBL/GenBank/DDBJ whole genome shotgun (WGS) entry which is preliminary data.</text>
</comment>
<dbReference type="EMBL" id="BGPR01012326">
    <property type="protein sequence ID" value="GBN55592.1"/>
    <property type="molecule type" value="Genomic_DNA"/>
</dbReference>
<proteinExistence type="predicted"/>
<accession>A0A4Y2PWW5</accession>
<evidence type="ECO:0000313" key="1">
    <source>
        <dbReference type="EMBL" id="GBN55592.1"/>
    </source>
</evidence>
<organism evidence="1 2">
    <name type="scientific">Araneus ventricosus</name>
    <name type="common">Orbweaver spider</name>
    <name type="synonym">Epeira ventricosa</name>
    <dbReference type="NCBI Taxonomy" id="182803"/>
    <lineage>
        <taxon>Eukaryota</taxon>
        <taxon>Metazoa</taxon>
        <taxon>Ecdysozoa</taxon>
        <taxon>Arthropoda</taxon>
        <taxon>Chelicerata</taxon>
        <taxon>Arachnida</taxon>
        <taxon>Araneae</taxon>
        <taxon>Araneomorphae</taxon>
        <taxon>Entelegynae</taxon>
        <taxon>Araneoidea</taxon>
        <taxon>Araneidae</taxon>
        <taxon>Araneus</taxon>
    </lineage>
</organism>